<dbReference type="InterPro" id="IPR005754">
    <property type="entry name" value="Sortase"/>
</dbReference>
<feature type="transmembrane region" description="Helical" evidence="3">
    <location>
        <begin position="26"/>
        <end position="47"/>
    </location>
</feature>
<dbReference type="Pfam" id="PF04203">
    <property type="entry name" value="Sortase"/>
    <property type="match status" value="1"/>
</dbReference>
<keyword evidence="3" id="KW-1133">Transmembrane helix</keyword>
<evidence type="ECO:0000256" key="2">
    <source>
        <dbReference type="SAM" id="MobiDB-lite"/>
    </source>
</evidence>
<accession>A0A6I6FTP8</accession>
<dbReference type="RefSeq" id="WP_156694303.1">
    <property type="nucleotide sequence ID" value="NZ_CP034279.1"/>
</dbReference>
<keyword evidence="3" id="KW-0472">Membrane</keyword>
<keyword evidence="5" id="KW-1185">Reference proteome</keyword>
<dbReference type="SUPFAM" id="SSF63817">
    <property type="entry name" value="Sortase"/>
    <property type="match status" value="1"/>
</dbReference>
<protein>
    <submittedName>
        <fullName evidence="4">Class F sortase</fullName>
    </submittedName>
</protein>
<keyword evidence="1" id="KW-0378">Hydrolase</keyword>
<gene>
    <name evidence="4" type="ORF">EIZ62_21810</name>
</gene>
<evidence type="ECO:0000313" key="5">
    <source>
        <dbReference type="Proteomes" id="UP000422572"/>
    </source>
</evidence>
<dbReference type="KEGG" id="sfic:EIZ62_21810"/>
<name>A0A6I6FTP8_9ACTN</name>
<dbReference type="InterPro" id="IPR023365">
    <property type="entry name" value="Sortase_dom-sf"/>
</dbReference>
<evidence type="ECO:0000256" key="1">
    <source>
        <dbReference type="ARBA" id="ARBA00022801"/>
    </source>
</evidence>
<dbReference type="InterPro" id="IPR042001">
    <property type="entry name" value="Sortase_F"/>
</dbReference>
<dbReference type="AlphaFoldDB" id="A0A6I6FTP8"/>
<dbReference type="GO" id="GO:0016787">
    <property type="term" value="F:hydrolase activity"/>
    <property type="evidence" value="ECO:0007669"/>
    <property type="project" value="UniProtKB-KW"/>
</dbReference>
<dbReference type="EMBL" id="CP034279">
    <property type="protein sequence ID" value="QGV80576.1"/>
    <property type="molecule type" value="Genomic_DNA"/>
</dbReference>
<reference evidence="4 5" key="1">
    <citation type="submission" date="2018-12" db="EMBL/GenBank/DDBJ databases">
        <title>Complete genome sequence of Streptomyces ficellus NRRL8067, the producer of ficellomycin, feldamycin and nojirimycin.</title>
        <authorList>
            <person name="Zhang H."/>
            <person name="Yue R."/>
            <person name="Liu Y."/>
            <person name="Li M."/>
            <person name="Mu H."/>
            <person name="Zhang J."/>
        </authorList>
    </citation>
    <scope>NUCLEOTIDE SEQUENCE [LARGE SCALE GENOMIC DNA]</scope>
    <source>
        <strain evidence="4 5">NRRL 8067</strain>
    </source>
</reference>
<feature type="region of interest" description="Disordered" evidence="2">
    <location>
        <begin position="1"/>
        <end position="23"/>
    </location>
</feature>
<organism evidence="4 5">
    <name type="scientific">Streptomyces ficellus</name>
    <dbReference type="NCBI Taxonomy" id="1977088"/>
    <lineage>
        <taxon>Bacteria</taxon>
        <taxon>Bacillati</taxon>
        <taxon>Actinomycetota</taxon>
        <taxon>Actinomycetes</taxon>
        <taxon>Kitasatosporales</taxon>
        <taxon>Streptomycetaceae</taxon>
        <taxon>Streptomyces</taxon>
    </lineage>
</organism>
<feature type="compositionally biased region" description="Basic and acidic residues" evidence="2">
    <location>
        <begin position="7"/>
        <end position="23"/>
    </location>
</feature>
<dbReference type="CDD" id="cd05829">
    <property type="entry name" value="Sortase_F"/>
    <property type="match status" value="1"/>
</dbReference>
<dbReference type="Proteomes" id="UP000422572">
    <property type="component" value="Chromosome"/>
</dbReference>
<evidence type="ECO:0000256" key="3">
    <source>
        <dbReference type="SAM" id="Phobius"/>
    </source>
</evidence>
<dbReference type="Gene3D" id="2.40.260.10">
    <property type="entry name" value="Sortase"/>
    <property type="match status" value="1"/>
</dbReference>
<proteinExistence type="predicted"/>
<sequence length="223" mass="23204">MGAWPRNPRDEFPPPRGREESGPDRVLVRAGLAAVATALVAYLFPFYPAPVRAPDAGVLPGSSAAAPPAAGRAGAYSPPVSLGVPGHLRPTPVDPVTADRTGAMAVPESPARLGWWALGAPPGAARGTVLLAGHLDSAAEGAGPFEALHDVPLGARAHLTTADGRHHTYRIVARRTYAKEALPQDVFTPRGTPRLVLVTCTGTFDPATHAYAENLVLYGEPAR</sequence>
<keyword evidence="3" id="KW-0812">Transmembrane</keyword>
<evidence type="ECO:0000313" key="4">
    <source>
        <dbReference type="EMBL" id="QGV80576.1"/>
    </source>
</evidence>
<dbReference type="OrthoDB" id="525039at2"/>